<organism evidence="2 3">
    <name type="scientific">Streptomyces abikoensis</name>
    <dbReference type="NCBI Taxonomy" id="97398"/>
    <lineage>
        <taxon>Bacteria</taxon>
        <taxon>Bacillati</taxon>
        <taxon>Actinomycetota</taxon>
        <taxon>Actinomycetes</taxon>
        <taxon>Kitasatosporales</taxon>
        <taxon>Streptomycetaceae</taxon>
        <taxon>Streptomyces</taxon>
    </lineage>
</organism>
<comment type="caution">
    <text evidence="2">The sequence shown here is derived from an EMBL/GenBank/DDBJ whole genome shotgun (WGS) entry which is preliminary data.</text>
</comment>
<evidence type="ECO:0000313" key="2">
    <source>
        <dbReference type="EMBL" id="MFI0915293.1"/>
    </source>
</evidence>
<evidence type="ECO:0000313" key="3">
    <source>
        <dbReference type="Proteomes" id="UP001611162"/>
    </source>
</evidence>
<dbReference type="RefSeq" id="WP_397614884.1">
    <property type="nucleotide sequence ID" value="NZ_JBIRRB010000020.1"/>
</dbReference>
<gene>
    <name evidence="2" type="ORF">ACH4TF_33405</name>
</gene>
<evidence type="ECO:0000256" key="1">
    <source>
        <dbReference type="SAM" id="MobiDB-lite"/>
    </source>
</evidence>
<sequence length="121" mass="13486">MALMSLFTRRVDNTPPETTAPPREPEAPKAIMRFLTQGGAPVDLRPARFTTRFDYRGAPYAADKPYEIDGFNWHCTGCTSYGREGDTYNDPGYRSLEEARTKANAHAEKCRSVVLPNQASA</sequence>
<keyword evidence="3" id="KW-1185">Reference proteome</keyword>
<reference evidence="2 3" key="1">
    <citation type="submission" date="2024-10" db="EMBL/GenBank/DDBJ databases">
        <title>The Natural Products Discovery Center: Release of the First 8490 Sequenced Strains for Exploring Actinobacteria Biosynthetic Diversity.</title>
        <authorList>
            <person name="Kalkreuter E."/>
            <person name="Kautsar S.A."/>
            <person name="Yang D."/>
            <person name="Bader C.D."/>
            <person name="Teijaro C.N."/>
            <person name="Fluegel L."/>
            <person name="Davis C.M."/>
            <person name="Simpson J.R."/>
            <person name="Lauterbach L."/>
            <person name="Steele A.D."/>
            <person name="Gui C."/>
            <person name="Meng S."/>
            <person name="Li G."/>
            <person name="Viehrig K."/>
            <person name="Ye F."/>
            <person name="Su P."/>
            <person name="Kiefer A.F."/>
            <person name="Nichols A."/>
            <person name="Cepeda A.J."/>
            <person name="Yan W."/>
            <person name="Fan B."/>
            <person name="Jiang Y."/>
            <person name="Adhikari A."/>
            <person name="Zheng C.-J."/>
            <person name="Schuster L."/>
            <person name="Cowan T.M."/>
            <person name="Smanski M.J."/>
            <person name="Chevrette M.G."/>
            <person name="De Carvalho L.P.S."/>
            <person name="Shen B."/>
        </authorList>
    </citation>
    <scope>NUCLEOTIDE SEQUENCE [LARGE SCALE GENOMIC DNA]</scope>
    <source>
        <strain evidence="2 3">NPDC020979</strain>
    </source>
</reference>
<protein>
    <submittedName>
        <fullName evidence="2">Uncharacterized protein</fullName>
    </submittedName>
</protein>
<feature type="region of interest" description="Disordered" evidence="1">
    <location>
        <begin position="1"/>
        <end position="27"/>
    </location>
</feature>
<proteinExistence type="predicted"/>
<accession>A0ABW7THE9</accession>
<name>A0ABW7THE9_9ACTN</name>
<dbReference type="EMBL" id="JBIRRB010000020">
    <property type="protein sequence ID" value="MFI0915293.1"/>
    <property type="molecule type" value="Genomic_DNA"/>
</dbReference>
<dbReference type="Proteomes" id="UP001611162">
    <property type="component" value="Unassembled WGS sequence"/>
</dbReference>